<dbReference type="InterPro" id="IPR001867">
    <property type="entry name" value="OmpR/PhoB-type_DNA-bd"/>
</dbReference>
<dbReference type="Pfam" id="PF00561">
    <property type="entry name" value="Abhydrolase_1"/>
    <property type="match status" value="1"/>
</dbReference>
<dbReference type="PROSITE" id="PS51755">
    <property type="entry name" value="OMPR_PHOB"/>
    <property type="match status" value="1"/>
</dbReference>
<dbReference type="Gene3D" id="1.10.10.10">
    <property type="entry name" value="Winged helix-like DNA-binding domain superfamily/Winged helix DNA-binding domain"/>
    <property type="match status" value="1"/>
</dbReference>
<dbReference type="Gene3D" id="3.40.50.1820">
    <property type="entry name" value="alpha/beta hydrolase"/>
    <property type="match status" value="1"/>
</dbReference>
<organism evidence="5 6">
    <name type="scientific">Streptomyces ureilyticus</name>
    <dbReference type="NCBI Taxonomy" id="1775131"/>
    <lineage>
        <taxon>Bacteria</taxon>
        <taxon>Bacillati</taxon>
        <taxon>Actinomycetota</taxon>
        <taxon>Actinomycetes</taxon>
        <taxon>Kitasatosporales</taxon>
        <taxon>Streptomycetaceae</taxon>
        <taxon>Streptomyces</taxon>
    </lineage>
</organism>
<evidence type="ECO:0000256" key="2">
    <source>
        <dbReference type="PROSITE-ProRule" id="PRU01091"/>
    </source>
</evidence>
<reference evidence="5 6" key="1">
    <citation type="submission" date="2020-02" db="EMBL/GenBank/DDBJ databases">
        <title>Whole-genome analyses of novel actinobacteria.</title>
        <authorList>
            <person name="Sahin N."/>
            <person name="Tokatli A."/>
        </authorList>
    </citation>
    <scope>NUCLEOTIDE SEQUENCE [LARGE SCALE GENOMIC DNA]</scope>
    <source>
        <strain evidence="5 6">YC419</strain>
    </source>
</reference>
<proteinExistence type="predicted"/>
<dbReference type="SUPFAM" id="SSF53474">
    <property type="entry name" value="alpha/beta-Hydrolases"/>
    <property type="match status" value="1"/>
</dbReference>
<gene>
    <name evidence="5" type="ORF">G6048_10300</name>
</gene>
<dbReference type="GO" id="GO:0016787">
    <property type="term" value="F:hydrolase activity"/>
    <property type="evidence" value="ECO:0007669"/>
    <property type="project" value="UniProtKB-KW"/>
</dbReference>
<dbReference type="InterPro" id="IPR029058">
    <property type="entry name" value="AB_hydrolase_fold"/>
</dbReference>
<dbReference type="InterPro" id="IPR050471">
    <property type="entry name" value="AB_hydrolase"/>
</dbReference>
<keyword evidence="6" id="KW-1185">Reference proteome</keyword>
<dbReference type="EMBL" id="JAAKZX010000023">
    <property type="protein sequence ID" value="NGO42540.1"/>
    <property type="molecule type" value="Genomic_DNA"/>
</dbReference>
<dbReference type="PANTHER" id="PTHR43433:SF8">
    <property type="entry name" value="BIFUNCTIONAL LIPASE_ADENYLATE CYCLASE LIPJ"/>
    <property type="match status" value="1"/>
</dbReference>
<dbReference type="PRINTS" id="PR00111">
    <property type="entry name" value="ABHYDROLASE"/>
</dbReference>
<dbReference type="InterPro" id="IPR036388">
    <property type="entry name" value="WH-like_DNA-bd_sf"/>
</dbReference>
<dbReference type="SMART" id="SM00862">
    <property type="entry name" value="Trans_reg_C"/>
    <property type="match status" value="1"/>
</dbReference>
<dbReference type="InterPro" id="IPR016032">
    <property type="entry name" value="Sig_transdc_resp-reg_C-effctor"/>
</dbReference>
<comment type="caution">
    <text evidence="5">The sequence shown here is derived from an EMBL/GenBank/DDBJ whole genome shotgun (WGS) entry which is preliminary data.</text>
</comment>
<evidence type="ECO:0000256" key="3">
    <source>
        <dbReference type="SAM" id="MobiDB-lite"/>
    </source>
</evidence>
<evidence type="ECO:0000256" key="1">
    <source>
        <dbReference type="ARBA" id="ARBA00023125"/>
    </source>
</evidence>
<feature type="DNA-binding region" description="OmpR/PhoB-type" evidence="2">
    <location>
        <begin position="45"/>
        <end position="143"/>
    </location>
</feature>
<evidence type="ECO:0000313" key="5">
    <source>
        <dbReference type="EMBL" id="NGO42540.1"/>
    </source>
</evidence>
<dbReference type="SUPFAM" id="SSF46894">
    <property type="entry name" value="C-terminal effector domain of the bipartite response regulators"/>
    <property type="match status" value="1"/>
</dbReference>
<sequence>MRFSRSPPVGDAELAEAAAGRVSTRLRIAHVYATRRELYAAKVEGDTYRFGGYELDTARHQLRRAGEPVHVEPRALDLLCHLVERRDRVVSKNELLDEVWGDRFVSEAALTTALRTVRLAVGDTGSEQRLIRTVHRRGYQFVAPVTVVEAGPPAGSDLGSGIEATTAGGSDGTGRQTIRFCRADDGTRIAYATVGSGPPLLKAANWLTHLDLEWMSPVWSHWLGGLARNRQLIRYDERGCGLSDWAVPSFTFDNWVDDLESVVEAAGLDRFPLLGVSQGGAVAVAYAARRPERVSRLILAGAYARGRQVRAQDETEREEADLDLDLARVGWIHQDPSFLRVFASQFLPEGTPGDWEEFSDFQRRTTSPANGVRFLEEFARIDVSDIAHRVECPTLIIHSRDDGRVPASQASELAALIPDSRLVLLKSRNHLLTAFEPAWDEFLSHIDAFLAE</sequence>
<evidence type="ECO:0000313" key="6">
    <source>
        <dbReference type="Proteomes" id="UP001518140"/>
    </source>
</evidence>
<keyword evidence="1 2" id="KW-0238">DNA-binding</keyword>
<dbReference type="Pfam" id="PF00486">
    <property type="entry name" value="Trans_reg_C"/>
    <property type="match status" value="1"/>
</dbReference>
<dbReference type="PANTHER" id="PTHR43433">
    <property type="entry name" value="HYDROLASE, ALPHA/BETA FOLD FAMILY PROTEIN"/>
    <property type="match status" value="1"/>
</dbReference>
<dbReference type="Proteomes" id="UP001518140">
    <property type="component" value="Unassembled WGS sequence"/>
</dbReference>
<dbReference type="CDD" id="cd00383">
    <property type="entry name" value="trans_reg_C"/>
    <property type="match status" value="1"/>
</dbReference>
<accession>A0ABX0DM77</accession>
<keyword evidence="5" id="KW-0378">Hydrolase</keyword>
<feature type="domain" description="OmpR/PhoB-type" evidence="4">
    <location>
        <begin position="45"/>
        <end position="143"/>
    </location>
</feature>
<dbReference type="InterPro" id="IPR000073">
    <property type="entry name" value="AB_hydrolase_1"/>
</dbReference>
<evidence type="ECO:0000259" key="4">
    <source>
        <dbReference type="PROSITE" id="PS51755"/>
    </source>
</evidence>
<name>A0ABX0DM77_9ACTN</name>
<feature type="region of interest" description="Disordered" evidence="3">
    <location>
        <begin position="154"/>
        <end position="173"/>
    </location>
</feature>
<protein>
    <submittedName>
        <fullName evidence="5">Alpha/beta fold hydrolase</fullName>
    </submittedName>
</protein>